<dbReference type="Gene3D" id="3.40.30.10">
    <property type="entry name" value="Glutaredoxin"/>
    <property type="match status" value="1"/>
</dbReference>
<evidence type="ECO:0000259" key="1">
    <source>
        <dbReference type="Pfam" id="PF00085"/>
    </source>
</evidence>
<organism evidence="2 3">
    <name type="scientific">Cinnamomum micranthum f. kanehirae</name>
    <dbReference type="NCBI Taxonomy" id="337451"/>
    <lineage>
        <taxon>Eukaryota</taxon>
        <taxon>Viridiplantae</taxon>
        <taxon>Streptophyta</taxon>
        <taxon>Embryophyta</taxon>
        <taxon>Tracheophyta</taxon>
        <taxon>Spermatophyta</taxon>
        <taxon>Magnoliopsida</taxon>
        <taxon>Magnoliidae</taxon>
        <taxon>Laurales</taxon>
        <taxon>Lauraceae</taxon>
        <taxon>Cinnamomum</taxon>
    </lineage>
</organism>
<dbReference type="OrthoDB" id="1910803at2759"/>
<name>A0A3S3PH33_9MAGN</name>
<dbReference type="AlphaFoldDB" id="A0A3S3PH33"/>
<reference evidence="2 3" key="1">
    <citation type="journal article" date="2019" name="Nat. Plants">
        <title>Stout camphor tree genome fills gaps in understanding of flowering plant genome evolution.</title>
        <authorList>
            <person name="Chaw S.M."/>
            <person name="Liu Y.C."/>
            <person name="Wu Y.W."/>
            <person name="Wang H.Y."/>
            <person name="Lin C.I."/>
            <person name="Wu C.S."/>
            <person name="Ke H.M."/>
            <person name="Chang L.Y."/>
            <person name="Hsu C.Y."/>
            <person name="Yang H.T."/>
            <person name="Sudianto E."/>
            <person name="Hsu M.H."/>
            <person name="Wu K.P."/>
            <person name="Wang L.N."/>
            <person name="Leebens-Mack J.H."/>
            <person name="Tsai I.J."/>
        </authorList>
    </citation>
    <scope>NUCLEOTIDE SEQUENCE [LARGE SCALE GENOMIC DNA]</scope>
    <source>
        <strain evidence="3">cv. Chaw 1501</strain>
        <tissue evidence="2">Young leaves</tissue>
    </source>
</reference>
<dbReference type="Pfam" id="PF00085">
    <property type="entry name" value="Thioredoxin"/>
    <property type="match status" value="1"/>
</dbReference>
<dbReference type="InterPro" id="IPR036249">
    <property type="entry name" value="Thioredoxin-like_sf"/>
</dbReference>
<dbReference type="InterPro" id="IPR013766">
    <property type="entry name" value="Thioredoxin_domain"/>
</dbReference>
<feature type="domain" description="Thioredoxin" evidence="1">
    <location>
        <begin position="32"/>
        <end position="71"/>
    </location>
</feature>
<protein>
    <recommendedName>
        <fullName evidence="1">Thioredoxin domain-containing protein</fullName>
    </recommendedName>
</protein>
<proteinExistence type="predicted"/>
<comment type="caution">
    <text evidence="2">The sequence shown here is derived from an EMBL/GenBank/DDBJ whole genome shotgun (WGS) entry which is preliminary data.</text>
</comment>
<accession>A0A3S3PH33</accession>
<sequence length="77" mass="8924">MHFSELVLGFNQCDTGYALSCFNNQHTGPAWKKDVLVLFSNTWCGFCQRMELVVREVYRAFKGYISVLDSDSSIRRH</sequence>
<keyword evidence="3" id="KW-1185">Reference proteome</keyword>
<evidence type="ECO:0000313" key="3">
    <source>
        <dbReference type="Proteomes" id="UP000283530"/>
    </source>
</evidence>
<gene>
    <name evidence="2" type="ORF">CKAN_01954400</name>
</gene>
<dbReference type="SUPFAM" id="SSF52833">
    <property type="entry name" value="Thioredoxin-like"/>
    <property type="match status" value="1"/>
</dbReference>
<evidence type="ECO:0000313" key="2">
    <source>
        <dbReference type="EMBL" id="RWR90448.1"/>
    </source>
</evidence>
<dbReference type="Proteomes" id="UP000283530">
    <property type="component" value="Unassembled WGS sequence"/>
</dbReference>
<dbReference type="EMBL" id="QPKB01000008">
    <property type="protein sequence ID" value="RWR90448.1"/>
    <property type="molecule type" value="Genomic_DNA"/>
</dbReference>